<reference evidence="2 3" key="1">
    <citation type="submission" date="2019-03" db="EMBL/GenBank/DDBJ databases">
        <title>Genomics of glacier-inhabiting Cryobacterium strains.</title>
        <authorList>
            <person name="Liu Q."/>
            <person name="Xin Y.-H."/>
        </authorList>
    </citation>
    <scope>NUCLEOTIDE SEQUENCE [LARGE SCALE GENOMIC DNA]</scope>
    <source>
        <strain evidence="2 3">Sr54</strain>
    </source>
</reference>
<dbReference type="Proteomes" id="UP000297626">
    <property type="component" value="Unassembled WGS sequence"/>
</dbReference>
<sequence length="81" mass="8952">MTSEKSAVLRARRAFGVLIAGLIVTLLWPIVTATFELNAWDPYETCARVQSSGDRGRYDFFRPACSVLPGPMRGPARPLRA</sequence>
<protein>
    <submittedName>
        <fullName evidence="2">Uncharacterized protein</fullName>
    </submittedName>
</protein>
<proteinExistence type="predicted"/>
<comment type="caution">
    <text evidence="2">The sequence shown here is derived from an EMBL/GenBank/DDBJ whole genome shotgun (WGS) entry which is preliminary data.</text>
</comment>
<keyword evidence="1" id="KW-0472">Membrane</keyword>
<keyword evidence="3" id="KW-1185">Reference proteome</keyword>
<evidence type="ECO:0000313" key="2">
    <source>
        <dbReference type="EMBL" id="TFD91339.1"/>
    </source>
</evidence>
<dbReference type="AlphaFoldDB" id="A0A4R9BUJ1"/>
<keyword evidence="1" id="KW-1133">Transmembrane helix</keyword>
<feature type="transmembrane region" description="Helical" evidence="1">
    <location>
        <begin position="12"/>
        <end position="31"/>
    </location>
</feature>
<gene>
    <name evidence="2" type="ORF">E3T51_01090</name>
</gene>
<organism evidence="2 3">
    <name type="scientific">Cryobacterium serini</name>
    <dbReference type="NCBI Taxonomy" id="1259201"/>
    <lineage>
        <taxon>Bacteria</taxon>
        <taxon>Bacillati</taxon>
        <taxon>Actinomycetota</taxon>
        <taxon>Actinomycetes</taxon>
        <taxon>Micrococcales</taxon>
        <taxon>Microbacteriaceae</taxon>
        <taxon>Cryobacterium</taxon>
    </lineage>
</organism>
<evidence type="ECO:0000256" key="1">
    <source>
        <dbReference type="SAM" id="Phobius"/>
    </source>
</evidence>
<keyword evidence="1" id="KW-0812">Transmembrane</keyword>
<name>A0A4R9BUJ1_9MICO</name>
<accession>A0A4R9BUJ1</accession>
<dbReference type="RefSeq" id="WP_134526384.1">
    <property type="nucleotide sequence ID" value="NZ_SOHN01000003.1"/>
</dbReference>
<dbReference type="EMBL" id="SOHN01000003">
    <property type="protein sequence ID" value="TFD91339.1"/>
    <property type="molecule type" value="Genomic_DNA"/>
</dbReference>
<evidence type="ECO:0000313" key="3">
    <source>
        <dbReference type="Proteomes" id="UP000297626"/>
    </source>
</evidence>